<dbReference type="GO" id="GO:0005737">
    <property type="term" value="C:cytoplasm"/>
    <property type="evidence" value="ECO:0007669"/>
    <property type="project" value="UniProtKB-SubCell"/>
</dbReference>
<proteinExistence type="inferred from homology"/>
<organism evidence="8 9">
    <name type="scientific">Planoprotostelium fungivorum</name>
    <dbReference type="NCBI Taxonomy" id="1890364"/>
    <lineage>
        <taxon>Eukaryota</taxon>
        <taxon>Amoebozoa</taxon>
        <taxon>Evosea</taxon>
        <taxon>Variosea</taxon>
        <taxon>Cavosteliida</taxon>
        <taxon>Cavosteliaceae</taxon>
        <taxon>Planoprotostelium</taxon>
    </lineage>
</organism>
<evidence type="ECO:0000313" key="8">
    <source>
        <dbReference type="EMBL" id="PRP85615.1"/>
    </source>
</evidence>
<evidence type="ECO:0000256" key="7">
    <source>
        <dbReference type="SAM" id="MobiDB-lite"/>
    </source>
</evidence>
<evidence type="ECO:0000313" key="9">
    <source>
        <dbReference type="Proteomes" id="UP000241769"/>
    </source>
</evidence>
<evidence type="ECO:0000256" key="4">
    <source>
        <dbReference type="ARBA" id="ARBA00022884"/>
    </source>
</evidence>
<keyword evidence="5 6" id="KW-0539">Nucleus</keyword>
<accession>A0A2P6NNT4</accession>
<sequence>MTETRPKRPLLAQDDEENSDLIYDLADSIASVEQCLSTLATKTPAQIADSLEATDQAKLLTLMAYTLHSLYFGENPLEHPVKQELERVREYMNKIKSATDKPSMKLNVAAANRFINHALTDQDEEKGGEEKGEKTDEKEQGWEEPKKVATTNKQRENKKRKK</sequence>
<dbReference type="InParanoid" id="A0A2P6NNT4"/>
<dbReference type="InterPro" id="IPR007146">
    <property type="entry name" value="Sas10/Utp3/C1D"/>
</dbReference>
<dbReference type="GO" id="GO:0000460">
    <property type="term" value="P:maturation of 5.8S rRNA"/>
    <property type="evidence" value="ECO:0007669"/>
    <property type="project" value="TreeGrafter"/>
</dbReference>
<dbReference type="PANTHER" id="PTHR15341:SF3">
    <property type="entry name" value="NUCLEAR NUCLEIC ACID-BINDING PROTEIN C1D"/>
    <property type="match status" value="1"/>
</dbReference>
<keyword evidence="9" id="KW-1185">Reference proteome</keyword>
<dbReference type="GO" id="GO:0003723">
    <property type="term" value="F:RNA binding"/>
    <property type="evidence" value="ECO:0007669"/>
    <property type="project" value="UniProtKB-UniRule"/>
</dbReference>
<keyword evidence="6" id="KW-0238">DNA-binding</keyword>
<name>A0A2P6NNT4_9EUKA</name>
<dbReference type="EMBL" id="MDYQ01000042">
    <property type="protein sequence ID" value="PRP85615.1"/>
    <property type="molecule type" value="Genomic_DNA"/>
</dbReference>
<feature type="region of interest" description="Disordered" evidence="7">
    <location>
        <begin position="117"/>
        <end position="162"/>
    </location>
</feature>
<evidence type="ECO:0000256" key="2">
    <source>
        <dbReference type="ARBA" id="ARBA00009154"/>
    </source>
</evidence>
<dbReference type="STRING" id="1890364.A0A2P6NNT4"/>
<keyword evidence="4 6" id="KW-0694">RNA-binding</keyword>
<evidence type="ECO:0000256" key="6">
    <source>
        <dbReference type="RuleBase" id="RU368003"/>
    </source>
</evidence>
<keyword evidence="8" id="KW-0675">Receptor</keyword>
<comment type="subcellular location">
    <subcellularLocation>
        <location evidence="6">Cytoplasm</location>
    </subcellularLocation>
    <subcellularLocation>
        <location evidence="6">Nucleus</location>
        <location evidence="6">Nucleolus</location>
    </subcellularLocation>
    <subcellularLocation>
        <location evidence="1 6">Nucleus</location>
    </subcellularLocation>
</comment>
<feature type="compositionally biased region" description="Basic and acidic residues" evidence="7">
    <location>
        <begin position="128"/>
        <end position="147"/>
    </location>
</feature>
<dbReference type="Pfam" id="PF04000">
    <property type="entry name" value="Sas10_Utp3"/>
    <property type="match status" value="1"/>
</dbReference>
<protein>
    <recommendedName>
        <fullName evidence="6">Nuclear nucleic acid-binding protein C1D</fullName>
    </recommendedName>
</protein>
<comment type="subunit">
    <text evidence="6">Monomer and homodimer.</text>
</comment>
<dbReference type="GO" id="GO:0000178">
    <property type="term" value="C:exosome (RNase complex)"/>
    <property type="evidence" value="ECO:0007669"/>
    <property type="project" value="TreeGrafter"/>
</dbReference>
<dbReference type="GO" id="GO:0003677">
    <property type="term" value="F:DNA binding"/>
    <property type="evidence" value="ECO:0007669"/>
    <property type="project" value="UniProtKB-KW"/>
</dbReference>
<evidence type="ECO:0000256" key="5">
    <source>
        <dbReference type="ARBA" id="ARBA00023242"/>
    </source>
</evidence>
<dbReference type="GO" id="GO:0005730">
    <property type="term" value="C:nucleolus"/>
    <property type="evidence" value="ECO:0007669"/>
    <property type="project" value="UniProtKB-SubCell"/>
</dbReference>
<comment type="similarity">
    <text evidence="2 6">Belongs to the C1D family.</text>
</comment>
<dbReference type="OrthoDB" id="1421013at2759"/>
<dbReference type="GO" id="GO:0010468">
    <property type="term" value="P:regulation of gene expression"/>
    <property type="evidence" value="ECO:0007669"/>
    <property type="project" value="TreeGrafter"/>
</dbReference>
<dbReference type="AlphaFoldDB" id="A0A2P6NNT4"/>
<comment type="caution">
    <text evidence="8">The sequence shown here is derived from an EMBL/GenBank/DDBJ whole genome shotgun (WGS) entry which is preliminary data.</text>
</comment>
<reference evidence="8 9" key="1">
    <citation type="journal article" date="2018" name="Genome Biol. Evol.">
        <title>Multiple Roots of Fruiting Body Formation in Amoebozoa.</title>
        <authorList>
            <person name="Hillmann F."/>
            <person name="Forbes G."/>
            <person name="Novohradska S."/>
            <person name="Ferling I."/>
            <person name="Riege K."/>
            <person name="Groth M."/>
            <person name="Westermann M."/>
            <person name="Marz M."/>
            <person name="Spaller T."/>
            <person name="Winckler T."/>
            <person name="Schaap P."/>
            <person name="Glockner G."/>
        </authorList>
    </citation>
    <scope>NUCLEOTIDE SEQUENCE [LARGE SCALE GENOMIC DNA]</scope>
    <source>
        <strain evidence="8 9">Jena</strain>
    </source>
</reference>
<dbReference type="PANTHER" id="PTHR15341">
    <property type="entry name" value="SUN-COR STEROID HORMONE RECEPTOR CO-REPRESSOR"/>
    <property type="match status" value="1"/>
</dbReference>
<dbReference type="InterPro" id="IPR011082">
    <property type="entry name" value="Exosome-assoc_fac/DNA_repair"/>
</dbReference>
<keyword evidence="3 6" id="KW-0698">rRNA processing</keyword>
<gene>
    <name evidence="8" type="ORF">PROFUN_06404</name>
</gene>
<dbReference type="Proteomes" id="UP000241769">
    <property type="component" value="Unassembled WGS sequence"/>
</dbReference>
<keyword evidence="6" id="KW-0963">Cytoplasm</keyword>
<comment type="function">
    <text evidence="6">Plays a role in the recruitment of the exosome to pre-rRNA to mediate the 3'-5' end processing of the 5.8S rRNA.</text>
</comment>
<evidence type="ECO:0000256" key="3">
    <source>
        <dbReference type="ARBA" id="ARBA00022552"/>
    </source>
</evidence>
<evidence type="ECO:0000256" key="1">
    <source>
        <dbReference type="ARBA" id="ARBA00004123"/>
    </source>
</evidence>